<dbReference type="PRINTS" id="PR00061">
    <property type="entry name" value="RIBOSOMALL19"/>
</dbReference>
<reference evidence="7 8" key="1">
    <citation type="submission" date="2018-10" db="EMBL/GenBank/DDBJ databases">
        <title>Comparative functional genomics of the obligate endosymbiont Buchnera aphidicola.</title>
        <authorList>
            <person name="Chong R.A."/>
        </authorList>
    </citation>
    <scope>NUCLEOTIDE SEQUENCE [LARGE SCALE GENOMIC DNA]</scope>
    <source>
        <strain evidence="7 8">Tma</strain>
    </source>
</reference>
<dbReference type="GO" id="GO:0003735">
    <property type="term" value="F:structural constituent of ribosome"/>
    <property type="evidence" value="ECO:0007669"/>
    <property type="project" value="InterPro"/>
</dbReference>
<keyword evidence="2 5" id="KW-0689">Ribosomal protein</keyword>
<keyword evidence="3 5" id="KW-0687">Ribonucleoprotein</keyword>
<evidence type="ECO:0000256" key="3">
    <source>
        <dbReference type="ARBA" id="ARBA00023274"/>
    </source>
</evidence>
<evidence type="ECO:0000256" key="2">
    <source>
        <dbReference type="ARBA" id="ARBA00022980"/>
    </source>
</evidence>
<comment type="function">
    <text evidence="5 6">This protein is located at the 30S-50S ribosomal subunit interface and may play a role in the structure and function of the aminoacyl-tRNA binding site.</text>
</comment>
<dbReference type="FunFam" id="2.30.30.790:FF:000001">
    <property type="entry name" value="50S ribosomal protein L19"/>
    <property type="match status" value="1"/>
</dbReference>
<dbReference type="PROSITE" id="PS01015">
    <property type="entry name" value="RIBOSOMAL_L19"/>
    <property type="match status" value="1"/>
</dbReference>
<dbReference type="OrthoDB" id="9803541at2"/>
<dbReference type="GO" id="GO:0022625">
    <property type="term" value="C:cytosolic large ribosomal subunit"/>
    <property type="evidence" value="ECO:0007669"/>
    <property type="project" value="TreeGrafter"/>
</dbReference>
<name>A0A4D6YKK0_9GAMM</name>
<dbReference type="HAMAP" id="MF_00402">
    <property type="entry name" value="Ribosomal_bL19"/>
    <property type="match status" value="1"/>
</dbReference>
<dbReference type="InterPro" id="IPR008991">
    <property type="entry name" value="Translation_prot_SH3-like_sf"/>
</dbReference>
<protein>
    <recommendedName>
        <fullName evidence="4 5">Large ribosomal subunit protein bL19</fullName>
    </recommendedName>
</protein>
<evidence type="ECO:0000313" key="7">
    <source>
        <dbReference type="EMBL" id="QCI27261.1"/>
    </source>
</evidence>
<keyword evidence="8" id="KW-1185">Reference proteome</keyword>
<evidence type="ECO:0000256" key="1">
    <source>
        <dbReference type="ARBA" id="ARBA00005781"/>
    </source>
</evidence>
<dbReference type="Gene3D" id="2.30.30.790">
    <property type="match status" value="1"/>
</dbReference>
<dbReference type="Proteomes" id="UP000298603">
    <property type="component" value="Chromosome"/>
</dbReference>
<organism evidence="7 8">
    <name type="scientific">Buchnera aphidicola</name>
    <name type="common">Therioaphis trifolii</name>
    <dbReference type="NCBI Taxonomy" id="1241884"/>
    <lineage>
        <taxon>Bacteria</taxon>
        <taxon>Pseudomonadati</taxon>
        <taxon>Pseudomonadota</taxon>
        <taxon>Gammaproteobacteria</taxon>
        <taxon>Enterobacterales</taxon>
        <taxon>Erwiniaceae</taxon>
        <taxon>Buchnera</taxon>
    </lineage>
</organism>
<dbReference type="Pfam" id="PF01245">
    <property type="entry name" value="Ribosomal_L19"/>
    <property type="match status" value="1"/>
</dbReference>
<dbReference type="PANTHER" id="PTHR15680">
    <property type="entry name" value="RIBOSOMAL PROTEIN L19"/>
    <property type="match status" value="1"/>
</dbReference>
<dbReference type="RefSeq" id="WP_158349526.1">
    <property type="nucleotide sequence ID" value="NZ_CP032996.1"/>
</dbReference>
<dbReference type="InterPro" id="IPR038657">
    <property type="entry name" value="Ribosomal_bL19_sf"/>
</dbReference>
<dbReference type="InterPro" id="IPR018257">
    <property type="entry name" value="Ribosomal_bL19_CS"/>
</dbReference>
<dbReference type="PIRSF" id="PIRSF002191">
    <property type="entry name" value="Ribosomal_L19"/>
    <property type="match status" value="1"/>
</dbReference>
<dbReference type="SUPFAM" id="SSF50104">
    <property type="entry name" value="Translation proteins SH3-like domain"/>
    <property type="match status" value="1"/>
</dbReference>
<evidence type="ECO:0000313" key="8">
    <source>
        <dbReference type="Proteomes" id="UP000298603"/>
    </source>
</evidence>
<gene>
    <name evidence="5" type="primary">rplS</name>
    <name evidence="7" type="ORF">D9V81_01375</name>
</gene>
<dbReference type="AlphaFoldDB" id="A0A4D6YKK0"/>
<proteinExistence type="inferred from homology"/>
<evidence type="ECO:0000256" key="6">
    <source>
        <dbReference type="RuleBase" id="RU000559"/>
    </source>
</evidence>
<dbReference type="InterPro" id="IPR001857">
    <property type="entry name" value="Ribosomal_bL19"/>
</dbReference>
<evidence type="ECO:0000256" key="4">
    <source>
        <dbReference type="ARBA" id="ARBA00035171"/>
    </source>
</evidence>
<sequence>MKSNIIKEIEKKQMKKNIPNFRSGDTLEVKVWVIESSKKRLQSFEGIVIAIKNRQLQSSFTIRKISHGEGIERVFQTHSHVIENIIIKKKGLVRKSKLYYLRKKVGKSAKIKSKI</sequence>
<comment type="similarity">
    <text evidence="1 5 6">Belongs to the bacterial ribosomal protein bL19 family.</text>
</comment>
<accession>A0A4D6YKK0</accession>
<evidence type="ECO:0000256" key="5">
    <source>
        <dbReference type="HAMAP-Rule" id="MF_00402"/>
    </source>
</evidence>
<dbReference type="EMBL" id="CP032996">
    <property type="protein sequence ID" value="QCI27261.1"/>
    <property type="molecule type" value="Genomic_DNA"/>
</dbReference>
<dbReference type="PANTHER" id="PTHR15680:SF9">
    <property type="entry name" value="LARGE RIBOSOMAL SUBUNIT PROTEIN BL19M"/>
    <property type="match status" value="1"/>
</dbReference>
<dbReference type="NCBIfam" id="TIGR01024">
    <property type="entry name" value="rplS_bact"/>
    <property type="match status" value="1"/>
</dbReference>
<dbReference type="GO" id="GO:0006412">
    <property type="term" value="P:translation"/>
    <property type="evidence" value="ECO:0007669"/>
    <property type="project" value="UniProtKB-UniRule"/>
</dbReference>